<accession>A0A074LMZ9</accession>
<keyword evidence="2" id="KW-1185">Reference proteome</keyword>
<name>A0A074LMZ9_9BACL</name>
<gene>
    <name evidence="1" type="ORF">EL26_22005</name>
</gene>
<evidence type="ECO:0000313" key="1">
    <source>
        <dbReference type="EMBL" id="KEO81213.1"/>
    </source>
</evidence>
<organism evidence="1 2">
    <name type="scientific">Tumebacillus flagellatus</name>
    <dbReference type="NCBI Taxonomy" id="1157490"/>
    <lineage>
        <taxon>Bacteria</taxon>
        <taxon>Bacillati</taxon>
        <taxon>Bacillota</taxon>
        <taxon>Bacilli</taxon>
        <taxon>Bacillales</taxon>
        <taxon>Alicyclobacillaceae</taxon>
        <taxon>Tumebacillus</taxon>
    </lineage>
</organism>
<dbReference type="Proteomes" id="UP000027931">
    <property type="component" value="Unassembled WGS sequence"/>
</dbReference>
<dbReference type="AlphaFoldDB" id="A0A074LMZ9"/>
<sequence length="64" mass="7121">MYVLGYAVFTEVEVWRFLPSRSVETFADGRFFEKGVIGGGGRGKQGCLGKEKEEESTIMTIRVA</sequence>
<protein>
    <submittedName>
        <fullName evidence="1">Uncharacterized protein</fullName>
    </submittedName>
</protein>
<dbReference type="STRING" id="1157490.EL26_22005"/>
<comment type="caution">
    <text evidence="1">The sequence shown here is derived from an EMBL/GenBank/DDBJ whole genome shotgun (WGS) entry which is preliminary data.</text>
</comment>
<dbReference type="EMBL" id="JMIR01000043">
    <property type="protein sequence ID" value="KEO81213.1"/>
    <property type="molecule type" value="Genomic_DNA"/>
</dbReference>
<reference evidence="1 2" key="1">
    <citation type="journal article" date="2013" name="Int. J. Syst. Evol. Microbiol.">
        <title>Tumebacillus flagellatus sp. nov., an alpha-amylase/pullulanase-producing bacterium isolated from cassava wastewater.</title>
        <authorList>
            <person name="Wang Q."/>
            <person name="Xie N."/>
            <person name="Qin Y."/>
            <person name="Shen N."/>
            <person name="Zhu J."/>
            <person name="Mi H."/>
            <person name="Huang R."/>
        </authorList>
    </citation>
    <scope>NUCLEOTIDE SEQUENCE [LARGE SCALE GENOMIC DNA]</scope>
    <source>
        <strain evidence="1 2">GST4</strain>
    </source>
</reference>
<proteinExistence type="predicted"/>
<evidence type="ECO:0000313" key="2">
    <source>
        <dbReference type="Proteomes" id="UP000027931"/>
    </source>
</evidence>